<dbReference type="EMBL" id="VBOT01000026">
    <property type="protein sequence ID" value="TMQ52917.1"/>
    <property type="molecule type" value="Genomic_DNA"/>
</dbReference>
<comment type="caution">
    <text evidence="1">The sequence shown here is derived from an EMBL/GenBank/DDBJ whole genome shotgun (WGS) entry which is preliminary data.</text>
</comment>
<accession>A0A538SNI9</accession>
<dbReference type="InterPro" id="IPR050583">
    <property type="entry name" value="Mycobacterial_A85_antigen"/>
</dbReference>
<dbReference type="Proteomes" id="UP000320184">
    <property type="component" value="Unassembled WGS sequence"/>
</dbReference>
<dbReference type="SUPFAM" id="SSF53474">
    <property type="entry name" value="alpha/beta-Hydrolases"/>
    <property type="match status" value="1"/>
</dbReference>
<dbReference type="Gene3D" id="3.40.50.1820">
    <property type="entry name" value="alpha/beta hydrolase"/>
    <property type="match status" value="1"/>
</dbReference>
<dbReference type="AlphaFoldDB" id="A0A538SNI9"/>
<protein>
    <submittedName>
        <fullName evidence="1">Esterase</fullName>
    </submittedName>
</protein>
<organism evidence="1 2">
    <name type="scientific">Eiseniibacteriota bacterium</name>
    <dbReference type="NCBI Taxonomy" id="2212470"/>
    <lineage>
        <taxon>Bacteria</taxon>
        <taxon>Candidatus Eiseniibacteriota</taxon>
    </lineage>
</organism>
<dbReference type="Pfam" id="PF00756">
    <property type="entry name" value="Esterase"/>
    <property type="match status" value="1"/>
</dbReference>
<dbReference type="InterPro" id="IPR000801">
    <property type="entry name" value="Esterase-like"/>
</dbReference>
<dbReference type="InterPro" id="IPR029058">
    <property type="entry name" value="AB_hydrolase_fold"/>
</dbReference>
<name>A0A538SNI9_UNCEI</name>
<dbReference type="GO" id="GO:0016747">
    <property type="term" value="F:acyltransferase activity, transferring groups other than amino-acyl groups"/>
    <property type="evidence" value="ECO:0007669"/>
    <property type="project" value="TreeGrafter"/>
</dbReference>
<dbReference type="PANTHER" id="PTHR48098:SF1">
    <property type="entry name" value="DIACYLGLYCEROL ACYLTRANSFERASE_MYCOLYLTRANSFERASE AG85A"/>
    <property type="match status" value="1"/>
</dbReference>
<feature type="non-terminal residue" evidence="1">
    <location>
        <position position="1"/>
    </location>
</feature>
<dbReference type="PANTHER" id="PTHR48098">
    <property type="entry name" value="ENTEROCHELIN ESTERASE-RELATED"/>
    <property type="match status" value="1"/>
</dbReference>
<evidence type="ECO:0000313" key="1">
    <source>
        <dbReference type="EMBL" id="TMQ52917.1"/>
    </source>
</evidence>
<sequence length="274" mass="30788">PWAPALDDRMDALIQSGACGEMILVMPDCFTRFGGSQYLNSSATGRYEDHLVQELVPWVERRYRTLPGREHRGVLGKSSGGYGALTLGMKHPGVFAAVACHSGDLYFDYCYRGDVPKFCTQVQQAGGLAAWLEKFETKRQKSHEDLVALNILGMAAAYSPSPGAGPLGIDLPCDLETGAFRDAVWERWLELDPLRMLERHAEGLRSLRLLFLDCGTRDEWNLHHGAQLFTRRLRELEIPHEYQEFDDGHMNIAYRYDVSLPKVSRALEARAAVC</sequence>
<proteinExistence type="predicted"/>
<reference evidence="1 2" key="1">
    <citation type="journal article" date="2019" name="Nat. Microbiol.">
        <title>Mediterranean grassland soil C-N compound turnover is dependent on rainfall and depth, and is mediated by genomically divergent microorganisms.</title>
        <authorList>
            <person name="Diamond S."/>
            <person name="Andeer P.F."/>
            <person name="Li Z."/>
            <person name="Crits-Christoph A."/>
            <person name="Burstein D."/>
            <person name="Anantharaman K."/>
            <person name="Lane K.R."/>
            <person name="Thomas B.C."/>
            <person name="Pan C."/>
            <person name="Northen T.R."/>
            <person name="Banfield J.F."/>
        </authorList>
    </citation>
    <scope>NUCLEOTIDE SEQUENCE [LARGE SCALE GENOMIC DNA]</scope>
    <source>
        <strain evidence="1">WS_3</strain>
    </source>
</reference>
<evidence type="ECO:0000313" key="2">
    <source>
        <dbReference type="Proteomes" id="UP000320184"/>
    </source>
</evidence>
<gene>
    <name evidence="1" type="ORF">E6K73_02025</name>
</gene>